<name>A4J0K7_DESRM</name>
<dbReference type="Gene3D" id="3.40.50.300">
    <property type="entry name" value="P-loop containing nucleotide triphosphate hydrolases"/>
    <property type="match status" value="1"/>
</dbReference>
<dbReference type="InterPro" id="IPR027417">
    <property type="entry name" value="P-loop_NTPase"/>
</dbReference>
<dbReference type="SUPFAM" id="SSF52540">
    <property type="entry name" value="P-loop containing nucleoside triphosphate hydrolases"/>
    <property type="match status" value="1"/>
</dbReference>
<keyword evidence="4 9" id="KW-0548">Nucleotidyltransferase</keyword>
<evidence type="ECO:0000256" key="3">
    <source>
        <dbReference type="ARBA" id="ARBA00022679"/>
    </source>
</evidence>
<evidence type="ECO:0000256" key="4">
    <source>
        <dbReference type="ARBA" id="ARBA00022695"/>
    </source>
</evidence>
<dbReference type="InterPro" id="IPR004622">
    <property type="entry name" value="DNA_pol_HolB"/>
</dbReference>
<dbReference type="EMBL" id="CP000612">
    <property type="protein sequence ID" value="ABO48610.1"/>
    <property type="molecule type" value="Genomic_DNA"/>
</dbReference>
<dbReference type="PANTHER" id="PTHR11669">
    <property type="entry name" value="REPLICATION FACTOR C / DNA POLYMERASE III GAMMA-TAU SUBUNIT"/>
    <property type="match status" value="1"/>
</dbReference>
<reference evidence="9 10" key="1">
    <citation type="submission" date="2007-03" db="EMBL/GenBank/DDBJ databases">
        <title>Complete sequence of Desulfotomaculum reducens MI-1.</title>
        <authorList>
            <consortium name="US DOE Joint Genome Institute"/>
            <person name="Copeland A."/>
            <person name="Lucas S."/>
            <person name="Lapidus A."/>
            <person name="Barry K."/>
            <person name="Detter J.C."/>
            <person name="Glavina del Rio T."/>
            <person name="Hammon N."/>
            <person name="Israni S."/>
            <person name="Dalin E."/>
            <person name="Tice H."/>
            <person name="Pitluck S."/>
            <person name="Sims D."/>
            <person name="Brettin T."/>
            <person name="Bruce D."/>
            <person name="Han C."/>
            <person name="Tapia R."/>
            <person name="Schmutz J."/>
            <person name="Larimer F."/>
            <person name="Land M."/>
            <person name="Hauser L."/>
            <person name="Kyrpides N."/>
            <person name="Kim E."/>
            <person name="Tebo B.M."/>
            <person name="Richardson P."/>
        </authorList>
    </citation>
    <scope>NUCLEOTIDE SEQUENCE [LARGE SCALE GENOMIC DNA]</scope>
    <source>
        <strain evidence="9 10">MI-1</strain>
    </source>
</reference>
<dbReference type="FunFam" id="3.40.50.300:FF:001255">
    <property type="entry name" value="DNA polymerase III subunit delta"/>
    <property type="match status" value="1"/>
</dbReference>
<evidence type="ECO:0000256" key="2">
    <source>
        <dbReference type="ARBA" id="ARBA00014363"/>
    </source>
</evidence>
<gene>
    <name evidence="9" type="ordered locus">Dred_0060</name>
</gene>
<keyword evidence="10" id="KW-1185">Reference proteome</keyword>
<dbReference type="PANTHER" id="PTHR11669:SF8">
    <property type="entry name" value="DNA POLYMERASE III SUBUNIT DELTA"/>
    <property type="match status" value="1"/>
</dbReference>
<dbReference type="GO" id="GO:0009360">
    <property type="term" value="C:DNA polymerase III complex"/>
    <property type="evidence" value="ECO:0007669"/>
    <property type="project" value="InterPro"/>
</dbReference>
<proteinExistence type="predicted"/>
<dbReference type="GO" id="GO:0003887">
    <property type="term" value="F:DNA-directed DNA polymerase activity"/>
    <property type="evidence" value="ECO:0007669"/>
    <property type="project" value="UniProtKB-KW"/>
</dbReference>
<dbReference type="Proteomes" id="UP000001556">
    <property type="component" value="Chromosome"/>
</dbReference>
<dbReference type="AlphaFoldDB" id="A4J0K7"/>
<comment type="catalytic activity">
    <reaction evidence="7">
        <text>DNA(n) + a 2'-deoxyribonucleoside 5'-triphosphate = DNA(n+1) + diphosphate</text>
        <dbReference type="Rhea" id="RHEA:22508"/>
        <dbReference type="Rhea" id="RHEA-COMP:17339"/>
        <dbReference type="Rhea" id="RHEA-COMP:17340"/>
        <dbReference type="ChEBI" id="CHEBI:33019"/>
        <dbReference type="ChEBI" id="CHEBI:61560"/>
        <dbReference type="ChEBI" id="CHEBI:173112"/>
        <dbReference type="EC" id="2.7.7.7"/>
    </reaction>
</comment>
<keyword evidence="3 9" id="KW-0808">Transferase</keyword>
<keyword evidence="6" id="KW-0239">DNA-directed DNA polymerase</keyword>
<dbReference type="eggNOG" id="COG2812">
    <property type="taxonomic scope" value="Bacteria"/>
</dbReference>
<dbReference type="InterPro" id="IPR050238">
    <property type="entry name" value="DNA_Rep/Repair_Clamp_Loader"/>
</dbReference>
<dbReference type="Pfam" id="PF13177">
    <property type="entry name" value="DNA_pol3_delta2"/>
    <property type="match status" value="1"/>
</dbReference>
<sequence>MCRLSNIIGHQQIIQTLKNAVQKSRVAHAYLFMGPPGIGKQTVARSFAQVLLCEAPQGGDACGNCKSCRQTDGGNHPDLHLLRPSGVTIKIEQIRELQRQVQYKPYQGIRHVFILEKSETMTQEAANCFLKTLEEPGSATVFILLSDQPYGLLPTILSRCQQLQFRSLSNQEVSEGLRVLCQVARDRAEELAPLASGSIGRAIQLAGGEDQWPLREKALWLVQRFPQMSQYQALQAAEELSNDRSAAVEALEIMLLWFRDLLVYHYTRQKEILINQDKIDTLLEQENWYAPSKVVEIIEEIKLAKERLMANANTRMALEVMMLKINSYGGNNDVG</sequence>
<protein>
    <recommendedName>
        <fullName evidence="2">DNA polymerase III subunit delta'</fullName>
        <ecNumber evidence="1">2.7.7.7</ecNumber>
    </recommendedName>
</protein>
<dbReference type="GO" id="GO:0006261">
    <property type="term" value="P:DNA-templated DNA replication"/>
    <property type="evidence" value="ECO:0007669"/>
    <property type="project" value="TreeGrafter"/>
</dbReference>
<evidence type="ECO:0000256" key="6">
    <source>
        <dbReference type="ARBA" id="ARBA00022932"/>
    </source>
</evidence>
<evidence type="ECO:0000259" key="8">
    <source>
        <dbReference type="Pfam" id="PF09115"/>
    </source>
</evidence>
<evidence type="ECO:0000256" key="7">
    <source>
        <dbReference type="ARBA" id="ARBA00049244"/>
    </source>
</evidence>
<dbReference type="KEGG" id="drm:Dred_0060"/>
<dbReference type="STRING" id="349161.Dred_0060"/>
<feature type="domain" description="DNA polymerase III delta subunit C-terminal" evidence="8">
    <location>
        <begin position="226"/>
        <end position="325"/>
    </location>
</feature>
<evidence type="ECO:0000256" key="5">
    <source>
        <dbReference type="ARBA" id="ARBA00022705"/>
    </source>
</evidence>
<dbReference type="NCBIfam" id="TIGR00678">
    <property type="entry name" value="holB"/>
    <property type="match status" value="1"/>
</dbReference>
<evidence type="ECO:0000313" key="9">
    <source>
        <dbReference type="EMBL" id="ABO48610.1"/>
    </source>
</evidence>
<evidence type="ECO:0000256" key="1">
    <source>
        <dbReference type="ARBA" id="ARBA00012417"/>
    </source>
</evidence>
<keyword evidence="5" id="KW-0235">DNA replication</keyword>
<dbReference type="EC" id="2.7.7.7" evidence="1"/>
<dbReference type="GO" id="GO:0003677">
    <property type="term" value="F:DNA binding"/>
    <property type="evidence" value="ECO:0007669"/>
    <property type="project" value="InterPro"/>
</dbReference>
<dbReference type="RefSeq" id="WP_011876454.1">
    <property type="nucleotide sequence ID" value="NC_009253.1"/>
</dbReference>
<evidence type="ECO:0000313" key="10">
    <source>
        <dbReference type="Proteomes" id="UP000001556"/>
    </source>
</evidence>
<dbReference type="Pfam" id="PF09115">
    <property type="entry name" value="DNApol3-delta_C"/>
    <property type="match status" value="1"/>
</dbReference>
<organism evidence="9 10">
    <name type="scientific">Desulforamulus reducens (strain ATCC BAA-1160 / DSM 100696 / MI-1)</name>
    <name type="common">Desulfotomaculum reducens</name>
    <dbReference type="NCBI Taxonomy" id="349161"/>
    <lineage>
        <taxon>Bacteria</taxon>
        <taxon>Bacillati</taxon>
        <taxon>Bacillota</taxon>
        <taxon>Clostridia</taxon>
        <taxon>Eubacteriales</taxon>
        <taxon>Peptococcaceae</taxon>
        <taxon>Desulforamulus</taxon>
    </lineage>
</organism>
<dbReference type="HOGENOM" id="CLU_006229_4_5_9"/>
<dbReference type="InterPro" id="IPR015199">
    <property type="entry name" value="DNA_pol_III_delta_C"/>
</dbReference>
<dbReference type="GO" id="GO:0008408">
    <property type="term" value="F:3'-5' exonuclease activity"/>
    <property type="evidence" value="ECO:0007669"/>
    <property type="project" value="InterPro"/>
</dbReference>
<accession>A4J0K7</accession>